<dbReference type="PATRIC" id="fig|43658.5.peg.5088"/>
<sequence length="209" mass="24387">MKWFSKIDQKIFSYILVFLLITFIFIGFLGDSSSYFVGSLTPEITGVCLELLIIIWVFDKWQEKNKKKKLISLERRLREYLIFFLKHNLKTLPQELRVGKFFGKDHAKNIEQLDALLQYIKKNGLTEKEVISIQEHCSRDYSTLDNLLPVASELTNEHFKAWCRIVYFVNCIAKSNEPVSKATIDIIQNIKKFDTASFNCKLYVGAENV</sequence>
<proteinExistence type="predicted"/>
<feature type="transmembrane region" description="Helical" evidence="1">
    <location>
        <begin position="12"/>
        <end position="29"/>
    </location>
</feature>
<dbReference type="EMBL" id="JXYA01000122">
    <property type="protein sequence ID" value="KJZ03508.1"/>
    <property type="molecule type" value="Genomic_DNA"/>
</dbReference>
<evidence type="ECO:0000313" key="3">
    <source>
        <dbReference type="Proteomes" id="UP000033452"/>
    </source>
</evidence>
<accession>A0A0F4Q796</accession>
<protein>
    <recommendedName>
        <fullName evidence="4">DUF4760 domain-containing protein</fullName>
    </recommendedName>
</protein>
<comment type="caution">
    <text evidence="2">The sequence shown here is derived from an EMBL/GenBank/DDBJ whole genome shotgun (WGS) entry which is preliminary data.</text>
</comment>
<dbReference type="AlphaFoldDB" id="A0A0F4Q796"/>
<keyword evidence="3" id="KW-1185">Reference proteome</keyword>
<dbReference type="RefSeq" id="WP_046007478.1">
    <property type="nucleotide sequence ID" value="NZ_JXYA01000122.1"/>
</dbReference>
<organism evidence="2 3">
    <name type="scientific">Pseudoalteromonas rubra</name>
    <dbReference type="NCBI Taxonomy" id="43658"/>
    <lineage>
        <taxon>Bacteria</taxon>
        <taxon>Pseudomonadati</taxon>
        <taxon>Pseudomonadota</taxon>
        <taxon>Gammaproteobacteria</taxon>
        <taxon>Alteromonadales</taxon>
        <taxon>Pseudoalteromonadaceae</taxon>
        <taxon>Pseudoalteromonas</taxon>
    </lineage>
</organism>
<evidence type="ECO:0000256" key="1">
    <source>
        <dbReference type="SAM" id="Phobius"/>
    </source>
</evidence>
<keyword evidence="1" id="KW-0812">Transmembrane</keyword>
<keyword evidence="1" id="KW-0472">Membrane</keyword>
<evidence type="ECO:0008006" key="4">
    <source>
        <dbReference type="Google" id="ProtNLM"/>
    </source>
</evidence>
<dbReference type="Proteomes" id="UP000033452">
    <property type="component" value="Unassembled WGS sequence"/>
</dbReference>
<feature type="transmembrane region" description="Helical" evidence="1">
    <location>
        <begin position="35"/>
        <end position="58"/>
    </location>
</feature>
<reference evidence="2 3" key="1">
    <citation type="journal article" date="2015" name="BMC Genomics">
        <title>Genome mining reveals unlocked bioactive potential of marine Gram-negative bacteria.</title>
        <authorList>
            <person name="Machado H."/>
            <person name="Sonnenschein E.C."/>
            <person name="Melchiorsen J."/>
            <person name="Gram L."/>
        </authorList>
    </citation>
    <scope>NUCLEOTIDE SEQUENCE [LARGE SCALE GENOMIC DNA]</scope>
    <source>
        <strain evidence="2 3">S2471</strain>
    </source>
</reference>
<name>A0A0F4Q796_9GAMM</name>
<gene>
    <name evidence="2" type="ORF">TW77_23890</name>
</gene>
<evidence type="ECO:0000313" key="2">
    <source>
        <dbReference type="EMBL" id="KJZ03508.1"/>
    </source>
</evidence>
<keyword evidence="1" id="KW-1133">Transmembrane helix</keyword>